<dbReference type="AlphaFoldDB" id="A0A9N9MQ30"/>
<name>A0A9N9MQ30_9CUCU</name>
<gene>
    <name evidence="1" type="ORF">CEUTPL_LOCUS8340</name>
</gene>
<dbReference type="PANTHER" id="PTHR13223:SF2">
    <property type="entry name" value="ACIDIC FIBROBLAST GROWTH FACTOR INTRACELLULAR-BINDING PROTEIN"/>
    <property type="match status" value="1"/>
</dbReference>
<accession>A0A9N9MQ30</accession>
<sequence>MTEVDVFISNYTLVDPEIYDLWIEGHTASEAVAILDKKGLGKETGASLELIASDVLDHYRTYSLLEKLLSNPSKLHEQMAFQIEPDTRQLLIEKYYEFNDVVVRELLGKKLSSKNRKDLDEVADKTGKPLKSCRRQFDNIKRVYKIVEEIPGSIVENIKKYFYLSDELAKEYASIVFLSSIRFETSKKKLNTMSFSGWKKCCEAIMAHWTYKLVGPEYYDTEMDKEFLLELRELKVLLDREKEHKQLVCVTLKPKLLQKSYIELDTNFRKYTGAIIALASTLHRSRDMRNLFVEFSQILELFKTGNWTNHDLQQFLNAYTGCACELDVIRTDLGLKSCWEKFMAVVEVCMVVMNSPT</sequence>
<evidence type="ECO:0000313" key="1">
    <source>
        <dbReference type="EMBL" id="CAG9767784.1"/>
    </source>
</evidence>
<organism evidence="1 2">
    <name type="scientific">Ceutorhynchus assimilis</name>
    <name type="common">cabbage seed weevil</name>
    <dbReference type="NCBI Taxonomy" id="467358"/>
    <lineage>
        <taxon>Eukaryota</taxon>
        <taxon>Metazoa</taxon>
        <taxon>Ecdysozoa</taxon>
        <taxon>Arthropoda</taxon>
        <taxon>Hexapoda</taxon>
        <taxon>Insecta</taxon>
        <taxon>Pterygota</taxon>
        <taxon>Neoptera</taxon>
        <taxon>Endopterygota</taxon>
        <taxon>Coleoptera</taxon>
        <taxon>Polyphaga</taxon>
        <taxon>Cucujiformia</taxon>
        <taxon>Curculionidae</taxon>
        <taxon>Ceutorhynchinae</taxon>
        <taxon>Ceutorhynchus</taxon>
    </lineage>
</organism>
<protein>
    <recommendedName>
        <fullName evidence="3">Acidic fibroblast growth factor intracellular-binding protein</fullName>
    </recommendedName>
</protein>
<dbReference type="Pfam" id="PF05427">
    <property type="entry name" value="FIBP"/>
    <property type="match status" value="1"/>
</dbReference>
<dbReference type="PANTHER" id="PTHR13223">
    <property type="entry name" value="ACIDIC FIBROBLAST GROWTH FACTOR INTRACELLULAR BINDING PROTEIN"/>
    <property type="match status" value="1"/>
</dbReference>
<evidence type="ECO:0000313" key="2">
    <source>
        <dbReference type="Proteomes" id="UP001152799"/>
    </source>
</evidence>
<reference evidence="1" key="1">
    <citation type="submission" date="2022-01" db="EMBL/GenBank/DDBJ databases">
        <authorList>
            <person name="King R."/>
        </authorList>
    </citation>
    <scope>NUCLEOTIDE SEQUENCE</scope>
</reference>
<dbReference type="InterPro" id="IPR008614">
    <property type="entry name" value="FIBP"/>
</dbReference>
<dbReference type="Proteomes" id="UP001152799">
    <property type="component" value="Chromosome 4"/>
</dbReference>
<proteinExistence type="predicted"/>
<dbReference type="GO" id="GO:0005634">
    <property type="term" value="C:nucleus"/>
    <property type="evidence" value="ECO:0007669"/>
    <property type="project" value="TreeGrafter"/>
</dbReference>
<dbReference type="EMBL" id="OU892280">
    <property type="protein sequence ID" value="CAG9767784.1"/>
    <property type="molecule type" value="Genomic_DNA"/>
</dbReference>
<evidence type="ECO:0008006" key="3">
    <source>
        <dbReference type="Google" id="ProtNLM"/>
    </source>
</evidence>
<dbReference type="OrthoDB" id="16955at2759"/>
<keyword evidence="2" id="KW-1185">Reference proteome</keyword>